<evidence type="ECO:0000313" key="4">
    <source>
        <dbReference type="EMBL" id="AVX05910.1"/>
    </source>
</evidence>
<dbReference type="Pfam" id="PF00583">
    <property type="entry name" value="Acetyltransf_1"/>
    <property type="match status" value="1"/>
</dbReference>
<dbReference type="STRING" id="1122213.GCA_000423365_02715"/>
<keyword evidence="2" id="KW-0012">Acyltransferase</keyword>
<dbReference type="EMBL" id="CP021330">
    <property type="protein sequence ID" value="AVX05910.1"/>
    <property type="molecule type" value="Genomic_DNA"/>
</dbReference>
<dbReference type="AlphaFoldDB" id="A0A2R4MIX0"/>
<dbReference type="InterPro" id="IPR016181">
    <property type="entry name" value="Acyl_CoA_acyltransferase"/>
</dbReference>
<protein>
    <submittedName>
        <fullName evidence="4">Putative N-acetyltransferase YedL</fullName>
    </submittedName>
</protein>
<dbReference type="GO" id="GO:0016747">
    <property type="term" value="F:acyltransferase activity, transferring groups other than amino-acyl groups"/>
    <property type="evidence" value="ECO:0007669"/>
    <property type="project" value="InterPro"/>
</dbReference>
<gene>
    <name evidence="4" type="ORF">MXMO3_03406</name>
</gene>
<accession>A0A2R4MIX0</accession>
<evidence type="ECO:0000256" key="2">
    <source>
        <dbReference type="ARBA" id="ARBA00023315"/>
    </source>
</evidence>
<proteinExistence type="predicted"/>
<dbReference type="Gene3D" id="3.40.630.30">
    <property type="match status" value="1"/>
</dbReference>
<dbReference type="InterPro" id="IPR050832">
    <property type="entry name" value="Bact_Acetyltransf"/>
</dbReference>
<name>A0A2R4MIX0_9HYPH</name>
<reference evidence="4 5" key="1">
    <citation type="submission" date="2017-05" db="EMBL/GenBank/DDBJ databases">
        <title>Genome Analysis of Maritalea myrionectae HL2708#5.</title>
        <authorList>
            <consortium name="Cotde Inc.-PKNU"/>
            <person name="Jang D."/>
            <person name="Oh H.-M."/>
        </authorList>
    </citation>
    <scope>NUCLEOTIDE SEQUENCE [LARGE SCALE GENOMIC DNA]</scope>
    <source>
        <strain evidence="4 5">HL2708#5</strain>
    </source>
</reference>
<evidence type="ECO:0000313" key="5">
    <source>
        <dbReference type="Proteomes" id="UP000258927"/>
    </source>
</evidence>
<dbReference type="InterPro" id="IPR000182">
    <property type="entry name" value="GNAT_dom"/>
</dbReference>
<evidence type="ECO:0000259" key="3">
    <source>
        <dbReference type="PROSITE" id="PS51186"/>
    </source>
</evidence>
<dbReference type="SUPFAM" id="SSF55729">
    <property type="entry name" value="Acyl-CoA N-acyltransferases (Nat)"/>
    <property type="match status" value="1"/>
</dbReference>
<dbReference type="KEGG" id="mmyr:MXMO3_03406"/>
<dbReference type="RefSeq" id="WP_117396644.1">
    <property type="nucleotide sequence ID" value="NZ_CP021330.1"/>
</dbReference>
<keyword evidence="5" id="KW-1185">Reference proteome</keyword>
<evidence type="ECO:0000256" key="1">
    <source>
        <dbReference type="ARBA" id="ARBA00022679"/>
    </source>
</evidence>
<dbReference type="PANTHER" id="PTHR43877:SF5">
    <property type="entry name" value="BLL8307 PROTEIN"/>
    <property type="match status" value="1"/>
</dbReference>
<dbReference type="PANTHER" id="PTHR43877">
    <property type="entry name" value="AMINOALKYLPHOSPHONATE N-ACETYLTRANSFERASE-RELATED-RELATED"/>
    <property type="match status" value="1"/>
</dbReference>
<dbReference type="PROSITE" id="PS51186">
    <property type="entry name" value="GNAT"/>
    <property type="match status" value="1"/>
</dbReference>
<sequence length="158" mass="17443">MSKTAQIEIRPADFNDPQLRHLVEAHHAYGAAHYPAESNHELSIEELAADEMQLFTAWLDDQCVGMAGFKPFGAGAAEVKSMHVLASGRGHGIGTKLINHILNLANELQISEIYLETGSRDASAAARAMYEKFGFAYCGPFGDYREDPESVFMRLQLK</sequence>
<organism evidence="4 5">
    <name type="scientific">Maritalea myrionectae</name>
    <dbReference type="NCBI Taxonomy" id="454601"/>
    <lineage>
        <taxon>Bacteria</taxon>
        <taxon>Pseudomonadati</taxon>
        <taxon>Pseudomonadota</taxon>
        <taxon>Alphaproteobacteria</taxon>
        <taxon>Hyphomicrobiales</taxon>
        <taxon>Devosiaceae</taxon>
        <taxon>Maritalea</taxon>
    </lineage>
</organism>
<dbReference type="CDD" id="cd04301">
    <property type="entry name" value="NAT_SF"/>
    <property type="match status" value="1"/>
</dbReference>
<dbReference type="Proteomes" id="UP000258927">
    <property type="component" value="Chromosome"/>
</dbReference>
<keyword evidence="1 4" id="KW-0808">Transferase</keyword>
<feature type="domain" description="N-acetyltransferase" evidence="3">
    <location>
        <begin position="7"/>
        <end position="158"/>
    </location>
</feature>